<proteinExistence type="predicted"/>
<dbReference type="AlphaFoldDB" id="G5ILJ3"/>
<accession>G5ILJ3</accession>
<evidence type="ECO:0000259" key="1">
    <source>
        <dbReference type="Pfam" id="PF01261"/>
    </source>
</evidence>
<dbReference type="InterPro" id="IPR036237">
    <property type="entry name" value="Xyl_isomerase-like_sf"/>
</dbReference>
<gene>
    <name evidence="2" type="ORF">HMPREF9473_04371</name>
</gene>
<organism evidence="2 3">
    <name type="scientific">Hungatella hathewayi WAL-18680</name>
    <dbReference type="NCBI Taxonomy" id="742737"/>
    <lineage>
        <taxon>Bacteria</taxon>
        <taxon>Bacillati</taxon>
        <taxon>Bacillota</taxon>
        <taxon>Clostridia</taxon>
        <taxon>Lachnospirales</taxon>
        <taxon>Lachnospiraceae</taxon>
        <taxon>Hungatella</taxon>
    </lineage>
</organism>
<dbReference type="OrthoDB" id="9798407at2"/>
<dbReference type="Proteomes" id="UP000005384">
    <property type="component" value="Unassembled WGS sequence"/>
</dbReference>
<dbReference type="RefSeq" id="WP_006782359.1">
    <property type="nucleotide sequence ID" value="NZ_CP040506.1"/>
</dbReference>
<dbReference type="Gene3D" id="3.20.20.150">
    <property type="entry name" value="Divalent-metal-dependent TIM barrel enzymes"/>
    <property type="match status" value="1"/>
</dbReference>
<dbReference type="PANTHER" id="PTHR12110">
    <property type="entry name" value="HYDROXYPYRUVATE ISOMERASE"/>
    <property type="match status" value="1"/>
</dbReference>
<dbReference type="EMBL" id="ADLN01000120">
    <property type="protein sequence ID" value="EHI57262.1"/>
    <property type="molecule type" value="Genomic_DNA"/>
</dbReference>
<comment type="caution">
    <text evidence="2">The sequence shown here is derived from an EMBL/GenBank/DDBJ whole genome shotgun (WGS) entry which is preliminary data.</text>
</comment>
<dbReference type="InterPro" id="IPR050312">
    <property type="entry name" value="IolE/XylAMocC-like"/>
</dbReference>
<dbReference type="PANTHER" id="PTHR12110:SF41">
    <property type="entry name" value="INOSOSE DEHYDRATASE"/>
    <property type="match status" value="1"/>
</dbReference>
<dbReference type="InterPro" id="IPR013022">
    <property type="entry name" value="Xyl_isomerase-like_TIM-brl"/>
</dbReference>
<dbReference type="Pfam" id="PF01261">
    <property type="entry name" value="AP_endonuc_2"/>
    <property type="match status" value="1"/>
</dbReference>
<sequence>MRGDCRERLAIQMYTVHEHAWANLEETLQALANMGYRGIEYYGHHSMFDRNVTAQMEARTGMKMIGWHTEWADLQEDTYEETVSYLEAVGCPLIVVPCLGGDWNIGHSREQECRDVWLRHLDWLNQLYEKLSARGLGLAYHNHNHEFLLNYDGQKVFELLFNNLRPEIMMEFDTGRAICAGEDCCQTLRQYSFREALLHLKPYSNITGYESFLGRPDDCNNVREILRAYEGNFDWIMLESENRAVDEMENAKKNFEYLNLILGDV</sequence>
<name>G5ILJ3_9FIRM</name>
<reference evidence="2 3" key="1">
    <citation type="submission" date="2011-08" db="EMBL/GenBank/DDBJ databases">
        <title>The Genome Sequence of Clostridium hathewayi WAL-18680.</title>
        <authorList>
            <consortium name="The Broad Institute Genome Sequencing Platform"/>
            <person name="Earl A."/>
            <person name="Ward D."/>
            <person name="Feldgarden M."/>
            <person name="Gevers D."/>
            <person name="Finegold S.M."/>
            <person name="Summanen P.H."/>
            <person name="Molitoris D.R."/>
            <person name="Song M."/>
            <person name="Daigneault M."/>
            <person name="Allen-Vercoe E."/>
            <person name="Young S.K."/>
            <person name="Zeng Q."/>
            <person name="Gargeya S."/>
            <person name="Fitzgerald M."/>
            <person name="Haas B."/>
            <person name="Abouelleil A."/>
            <person name="Alvarado L."/>
            <person name="Arachchi H.M."/>
            <person name="Berlin A."/>
            <person name="Brown A."/>
            <person name="Chapman S.B."/>
            <person name="Chen Z."/>
            <person name="Dunbar C."/>
            <person name="Freedman E."/>
            <person name="Gearin G."/>
            <person name="Gellesch M."/>
            <person name="Goldberg J."/>
            <person name="Griggs A."/>
            <person name="Gujja S."/>
            <person name="Heiman D."/>
            <person name="Howarth C."/>
            <person name="Larson L."/>
            <person name="Lui A."/>
            <person name="MacDonald P.J.P."/>
            <person name="Montmayeur A."/>
            <person name="Murphy C."/>
            <person name="Neiman D."/>
            <person name="Pearson M."/>
            <person name="Priest M."/>
            <person name="Roberts A."/>
            <person name="Saif S."/>
            <person name="Shea T."/>
            <person name="Shenoy N."/>
            <person name="Sisk P."/>
            <person name="Stolte C."/>
            <person name="Sykes S."/>
            <person name="Wortman J."/>
            <person name="Nusbaum C."/>
            <person name="Birren B."/>
        </authorList>
    </citation>
    <scope>NUCLEOTIDE SEQUENCE [LARGE SCALE GENOMIC DNA]</scope>
    <source>
        <strain evidence="2 3">WAL-18680</strain>
    </source>
</reference>
<dbReference type="PATRIC" id="fig|742737.3.peg.4355"/>
<protein>
    <recommendedName>
        <fullName evidence="1">Xylose isomerase-like TIM barrel domain-containing protein</fullName>
    </recommendedName>
</protein>
<evidence type="ECO:0000313" key="2">
    <source>
        <dbReference type="EMBL" id="EHI57262.1"/>
    </source>
</evidence>
<evidence type="ECO:0000313" key="3">
    <source>
        <dbReference type="Proteomes" id="UP000005384"/>
    </source>
</evidence>
<dbReference type="SUPFAM" id="SSF51658">
    <property type="entry name" value="Xylose isomerase-like"/>
    <property type="match status" value="1"/>
</dbReference>
<dbReference type="HOGENOM" id="CLU_059523_1_2_9"/>
<feature type="domain" description="Xylose isomerase-like TIM barrel" evidence="1">
    <location>
        <begin position="28"/>
        <end position="258"/>
    </location>
</feature>
<keyword evidence="3" id="KW-1185">Reference proteome</keyword>